<dbReference type="PANTHER" id="PTHR12499">
    <property type="entry name" value="OPTIC ATROPHY 3 PROTEIN OPA3"/>
    <property type="match status" value="1"/>
</dbReference>
<dbReference type="GO" id="GO:0019216">
    <property type="term" value="P:regulation of lipid metabolic process"/>
    <property type="evidence" value="ECO:0007669"/>
    <property type="project" value="TreeGrafter"/>
</dbReference>
<feature type="region of interest" description="Disordered" evidence="4">
    <location>
        <begin position="142"/>
        <end position="181"/>
    </location>
</feature>
<comment type="caution">
    <text evidence="5">The sequence shown here is derived from an EMBL/GenBank/DDBJ whole genome shotgun (WGS) entry which is preliminary data.</text>
</comment>
<keyword evidence="2 3" id="KW-0175">Coiled coil</keyword>
<evidence type="ECO:0008006" key="7">
    <source>
        <dbReference type="Google" id="ProtNLM"/>
    </source>
</evidence>
<dbReference type="PANTHER" id="PTHR12499:SF0">
    <property type="entry name" value="OPTIC ATROPHY 3 PROTEIN"/>
    <property type="match status" value="1"/>
</dbReference>
<comment type="similarity">
    <text evidence="1">Belongs to the OPA3 family.</text>
</comment>
<evidence type="ECO:0000256" key="1">
    <source>
        <dbReference type="ARBA" id="ARBA00007584"/>
    </source>
</evidence>
<dbReference type="Pfam" id="PF07047">
    <property type="entry name" value="OPA3"/>
    <property type="match status" value="1"/>
</dbReference>
<dbReference type="EMBL" id="CATQJA010002708">
    <property type="protein sequence ID" value="CAJ0586412.1"/>
    <property type="molecule type" value="Genomic_DNA"/>
</dbReference>
<dbReference type="AlphaFoldDB" id="A0AA36DFS2"/>
<feature type="non-terminal residue" evidence="5">
    <location>
        <position position="199"/>
    </location>
</feature>
<keyword evidence="6" id="KW-1185">Reference proteome</keyword>
<evidence type="ECO:0000256" key="4">
    <source>
        <dbReference type="SAM" id="MobiDB-lite"/>
    </source>
</evidence>
<evidence type="ECO:0000256" key="3">
    <source>
        <dbReference type="SAM" id="Coils"/>
    </source>
</evidence>
<organism evidence="5 6">
    <name type="scientific">Mesorhabditis spiculigera</name>
    <dbReference type="NCBI Taxonomy" id="96644"/>
    <lineage>
        <taxon>Eukaryota</taxon>
        <taxon>Metazoa</taxon>
        <taxon>Ecdysozoa</taxon>
        <taxon>Nematoda</taxon>
        <taxon>Chromadorea</taxon>
        <taxon>Rhabditida</taxon>
        <taxon>Rhabditina</taxon>
        <taxon>Rhabditomorpha</taxon>
        <taxon>Rhabditoidea</taxon>
        <taxon>Rhabditidae</taxon>
        <taxon>Mesorhabditinae</taxon>
        <taxon>Mesorhabditis</taxon>
    </lineage>
</organism>
<dbReference type="InterPro" id="IPR010754">
    <property type="entry name" value="OPA3-like"/>
</dbReference>
<evidence type="ECO:0000313" key="6">
    <source>
        <dbReference type="Proteomes" id="UP001177023"/>
    </source>
</evidence>
<evidence type="ECO:0000256" key="2">
    <source>
        <dbReference type="ARBA" id="ARBA00023054"/>
    </source>
</evidence>
<sequence>MGFPLIQVVMIAVRQVSKPVSEAVMRYGKSHPFFRQRILVPVGRYIVHMKTRLRMEKLGLGKPMTDQQVTEAVALEEATEAIQQFVIFTYSVGVYAGFWAYTTLTAEPTVKEEKFLRYKEEQEEEIAALRARLESLEATLVKRGKALPPAPTSTKNTGSQSSDKPPAEKAATTSKLERVSSLPLDRAERVVIGERRESR</sequence>
<feature type="coiled-coil region" evidence="3">
    <location>
        <begin position="112"/>
        <end position="139"/>
    </location>
</feature>
<feature type="compositionally biased region" description="Polar residues" evidence="4">
    <location>
        <begin position="152"/>
        <end position="163"/>
    </location>
</feature>
<dbReference type="Proteomes" id="UP001177023">
    <property type="component" value="Unassembled WGS sequence"/>
</dbReference>
<dbReference type="GO" id="GO:0005739">
    <property type="term" value="C:mitochondrion"/>
    <property type="evidence" value="ECO:0007669"/>
    <property type="project" value="TreeGrafter"/>
</dbReference>
<proteinExistence type="inferred from homology"/>
<protein>
    <recommendedName>
        <fullName evidence="7">OPA3-like protein</fullName>
    </recommendedName>
</protein>
<name>A0AA36DFS2_9BILA</name>
<gene>
    <name evidence="5" type="ORF">MSPICULIGERA_LOCUS24417</name>
</gene>
<reference evidence="5" key="1">
    <citation type="submission" date="2023-06" db="EMBL/GenBank/DDBJ databases">
        <authorList>
            <person name="Delattre M."/>
        </authorList>
    </citation>
    <scope>NUCLEOTIDE SEQUENCE</scope>
    <source>
        <strain evidence="5">AF72</strain>
    </source>
</reference>
<evidence type="ECO:0000313" key="5">
    <source>
        <dbReference type="EMBL" id="CAJ0586412.1"/>
    </source>
</evidence>
<accession>A0AA36DFS2</accession>